<dbReference type="GO" id="GO:0016491">
    <property type="term" value="F:oxidoreductase activity"/>
    <property type="evidence" value="ECO:0007669"/>
    <property type="project" value="UniProtKB-KW"/>
</dbReference>
<sequence>MKILITGVSKGLGRALADTYMAEGHTVIGCGRDPEKILDLRFEAKEPNRFDIVDVSQASKVDVWHETVSATHGALDLIINNAGLINTPSPLWEVSTAEFEKLVSVNINGVFNVIRAFLPEMIAAGKGTIVNLSSGLGRRTKPQVAPYCASKFAVEGLTQALAQELPEPLAAVALSPGAVATEMLRTFVGDAADGHPDAAAWVKIAAPFILQLGRKDNGSSLSVPTE</sequence>
<dbReference type="Proteomes" id="UP000738431">
    <property type="component" value="Chromosome"/>
</dbReference>
<protein>
    <submittedName>
        <fullName evidence="2">SDR family oxidoreductase</fullName>
        <ecNumber evidence="2">1.-.-.-</ecNumber>
    </submittedName>
</protein>
<dbReference type="SUPFAM" id="SSF51735">
    <property type="entry name" value="NAD(P)-binding Rossmann-fold domains"/>
    <property type="match status" value="1"/>
</dbReference>
<evidence type="ECO:0000313" key="3">
    <source>
        <dbReference type="Proteomes" id="UP000738431"/>
    </source>
</evidence>
<reference evidence="2 3" key="1">
    <citation type="submission" date="2023-12" db="EMBL/GenBank/DDBJ databases">
        <title>Description of an unclassified Opitutus bacterium of Verrucomicrobiota.</title>
        <authorList>
            <person name="Zhang D.-F."/>
        </authorList>
    </citation>
    <scope>NUCLEOTIDE SEQUENCE [LARGE SCALE GENOMIC DNA]</scope>
    <source>
        <strain evidence="2 3">WL0086</strain>
    </source>
</reference>
<proteinExistence type="inferred from homology"/>
<dbReference type="InterPro" id="IPR002347">
    <property type="entry name" value="SDR_fam"/>
</dbReference>
<dbReference type="PRINTS" id="PR00081">
    <property type="entry name" value="GDHRDH"/>
</dbReference>
<accession>A0ABZ1C8Z1</accession>
<dbReference type="EC" id="1.-.-.-" evidence="2"/>
<dbReference type="CDD" id="cd05233">
    <property type="entry name" value="SDR_c"/>
    <property type="match status" value="1"/>
</dbReference>
<dbReference type="PRINTS" id="PR00080">
    <property type="entry name" value="SDRFAMILY"/>
</dbReference>
<keyword evidence="2" id="KW-0560">Oxidoreductase</keyword>
<organism evidence="2 3">
    <name type="scientific">Actomonas aquatica</name>
    <dbReference type="NCBI Taxonomy" id="2866162"/>
    <lineage>
        <taxon>Bacteria</taxon>
        <taxon>Pseudomonadati</taxon>
        <taxon>Verrucomicrobiota</taxon>
        <taxon>Opitutia</taxon>
        <taxon>Opitutales</taxon>
        <taxon>Opitutaceae</taxon>
        <taxon>Actomonas</taxon>
    </lineage>
</organism>
<dbReference type="Gene3D" id="3.40.50.720">
    <property type="entry name" value="NAD(P)-binding Rossmann-like Domain"/>
    <property type="match status" value="1"/>
</dbReference>
<dbReference type="EMBL" id="CP139781">
    <property type="protein sequence ID" value="WRQ87966.1"/>
    <property type="molecule type" value="Genomic_DNA"/>
</dbReference>
<evidence type="ECO:0000313" key="2">
    <source>
        <dbReference type="EMBL" id="WRQ87966.1"/>
    </source>
</evidence>
<dbReference type="RefSeq" id="WP_221028998.1">
    <property type="nucleotide sequence ID" value="NZ_CP139781.1"/>
</dbReference>
<dbReference type="InterPro" id="IPR053241">
    <property type="entry name" value="NADPH_pterin_aldehyde_rdct"/>
</dbReference>
<dbReference type="PANTHER" id="PTHR45267">
    <property type="match status" value="1"/>
</dbReference>
<evidence type="ECO:0000256" key="1">
    <source>
        <dbReference type="RuleBase" id="RU000363"/>
    </source>
</evidence>
<comment type="similarity">
    <text evidence="1">Belongs to the short-chain dehydrogenases/reductases (SDR) family.</text>
</comment>
<dbReference type="Pfam" id="PF00106">
    <property type="entry name" value="adh_short"/>
    <property type="match status" value="1"/>
</dbReference>
<dbReference type="InterPro" id="IPR020904">
    <property type="entry name" value="Sc_DH/Rdtase_CS"/>
</dbReference>
<dbReference type="PROSITE" id="PS00061">
    <property type="entry name" value="ADH_SHORT"/>
    <property type="match status" value="1"/>
</dbReference>
<keyword evidence="3" id="KW-1185">Reference proteome</keyword>
<dbReference type="PANTHER" id="PTHR45267:SF2">
    <property type="entry name" value="NADPH-DEPENDENT PTERIN ALDEHYDE REDUCTASE"/>
    <property type="match status" value="1"/>
</dbReference>
<name>A0ABZ1C8Z1_9BACT</name>
<dbReference type="InterPro" id="IPR036291">
    <property type="entry name" value="NAD(P)-bd_dom_sf"/>
</dbReference>
<gene>
    <name evidence="2" type="ORF">K1X11_001000</name>
</gene>